<organism evidence="1">
    <name type="scientific">Rhizophora mucronata</name>
    <name type="common">Asiatic mangrove</name>
    <dbReference type="NCBI Taxonomy" id="61149"/>
    <lineage>
        <taxon>Eukaryota</taxon>
        <taxon>Viridiplantae</taxon>
        <taxon>Streptophyta</taxon>
        <taxon>Embryophyta</taxon>
        <taxon>Tracheophyta</taxon>
        <taxon>Spermatophyta</taxon>
        <taxon>Magnoliopsida</taxon>
        <taxon>eudicotyledons</taxon>
        <taxon>Gunneridae</taxon>
        <taxon>Pentapetalae</taxon>
        <taxon>rosids</taxon>
        <taxon>fabids</taxon>
        <taxon>Malpighiales</taxon>
        <taxon>Rhizophoraceae</taxon>
        <taxon>Rhizophora</taxon>
    </lineage>
</organism>
<dbReference type="AlphaFoldDB" id="A0A2P2NET8"/>
<proteinExistence type="predicted"/>
<dbReference type="EMBL" id="GGEC01060490">
    <property type="protein sequence ID" value="MBX40974.1"/>
    <property type="molecule type" value="Transcribed_RNA"/>
</dbReference>
<name>A0A2P2NET8_RHIMU</name>
<protein>
    <submittedName>
        <fullName evidence="1">Uncharacterized protein</fullName>
    </submittedName>
</protein>
<sequence>MGAQLYLQKFTLFVLL</sequence>
<evidence type="ECO:0000313" key="1">
    <source>
        <dbReference type="EMBL" id="MBX40974.1"/>
    </source>
</evidence>
<reference evidence="1" key="1">
    <citation type="submission" date="2018-02" db="EMBL/GenBank/DDBJ databases">
        <title>Rhizophora mucronata_Transcriptome.</title>
        <authorList>
            <person name="Meera S.P."/>
            <person name="Sreeshan A."/>
            <person name="Augustine A."/>
        </authorList>
    </citation>
    <scope>NUCLEOTIDE SEQUENCE</scope>
    <source>
        <tissue evidence="1">Leaf</tissue>
    </source>
</reference>
<accession>A0A2P2NET8</accession>